<feature type="transmembrane region" description="Helical" evidence="1">
    <location>
        <begin position="12"/>
        <end position="31"/>
    </location>
</feature>
<dbReference type="Gene3D" id="6.10.340.10">
    <property type="match status" value="1"/>
</dbReference>
<feature type="domain" description="EAL" evidence="2">
    <location>
        <begin position="407"/>
        <end position="661"/>
    </location>
</feature>
<dbReference type="SUPFAM" id="SSF141868">
    <property type="entry name" value="EAL domain-like"/>
    <property type="match status" value="1"/>
</dbReference>
<feature type="domain" description="HAMP" evidence="3">
    <location>
        <begin position="169"/>
        <end position="221"/>
    </location>
</feature>
<dbReference type="EMBL" id="SACT01000002">
    <property type="protein sequence ID" value="RVT52504.1"/>
    <property type="molecule type" value="Genomic_DNA"/>
</dbReference>
<dbReference type="CDD" id="cd01948">
    <property type="entry name" value="EAL"/>
    <property type="match status" value="1"/>
</dbReference>
<organism evidence="5 6">
    <name type="scientific">Rubrivivax albus</name>
    <dbReference type="NCBI Taxonomy" id="2499835"/>
    <lineage>
        <taxon>Bacteria</taxon>
        <taxon>Pseudomonadati</taxon>
        <taxon>Pseudomonadota</taxon>
        <taxon>Betaproteobacteria</taxon>
        <taxon>Burkholderiales</taxon>
        <taxon>Sphaerotilaceae</taxon>
        <taxon>Rubrivivax</taxon>
    </lineage>
</organism>
<dbReference type="Pfam" id="PF00990">
    <property type="entry name" value="GGDEF"/>
    <property type="match status" value="1"/>
</dbReference>
<keyword evidence="6" id="KW-1185">Reference proteome</keyword>
<dbReference type="CDD" id="cd01949">
    <property type="entry name" value="GGDEF"/>
    <property type="match status" value="1"/>
</dbReference>
<evidence type="ECO:0000259" key="3">
    <source>
        <dbReference type="PROSITE" id="PS50885"/>
    </source>
</evidence>
<dbReference type="Gene3D" id="3.30.70.270">
    <property type="match status" value="1"/>
</dbReference>
<dbReference type="PROSITE" id="PS50885">
    <property type="entry name" value="HAMP"/>
    <property type="match status" value="1"/>
</dbReference>
<evidence type="ECO:0000313" key="5">
    <source>
        <dbReference type="EMBL" id="RVT52504.1"/>
    </source>
</evidence>
<dbReference type="InterPro" id="IPR035919">
    <property type="entry name" value="EAL_sf"/>
</dbReference>
<dbReference type="InterPro" id="IPR043128">
    <property type="entry name" value="Rev_trsase/Diguanyl_cyclase"/>
</dbReference>
<evidence type="ECO:0000259" key="2">
    <source>
        <dbReference type="PROSITE" id="PS50883"/>
    </source>
</evidence>
<keyword evidence="1" id="KW-1133">Transmembrane helix</keyword>
<dbReference type="SMART" id="SM00052">
    <property type="entry name" value="EAL"/>
    <property type="match status" value="1"/>
</dbReference>
<sequence length="665" mass="72536">MHSPWLSLRRAVLAAIVAGVVLPAALVIVIGDYNARQSQQPVVDRTRSAVVALATAALTEPAWTLSTPGLQAAIEGILREPSVCGVQVLDLQPTVDAPDLRRDHCPTSPPAVVREAAVRYEGQTVARVRVHFDDRELDRLLLERRLSTLWLVALQVLAGGVVIAGLMSSRLVRPIEALKRQADSLTHRRSDPAPEWTDDDELGQLGRHLTSVHTQVWQLIDELEHKNEALRQMAMHDALTGLPNRTLLRELFTVAAAQARRDGSRLVLMFVDLDHFKAVNDTHGHAAGDALLQTVATRLRQCLRESDVVCRMAGDEFLVLMPDCDDAAADHAATRVIDRLRQPQPLHGVAEALRIGSSIGIARFPDDAEDFDALVHAADVAMYRSKQLGRGRHGFYHVDMDTELRVRRTLERELADAIDAGQLRLHYQPVVDPHDGHIVGAEALVRWAHPERGLLGADRFIDVAEGCGLVVPLGSWVLETACAQLAAWHAAGAEGLQLAINVSALQLRDEGFPARVAAAVRRHGLPRHALELELTEVTLLADGDATHRAVAALRAAGVRLAVDDFGCGYSSLATLKMLQPDRMKIDRSFVRDLPHSAGDGALVQAMFGMARALDVEVVAEGVETEAHRVWLLGCGPHLQQGWLWARALPADEFAALLLTLALPVS</sequence>
<dbReference type="GO" id="GO:0007165">
    <property type="term" value="P:signal transduction"/>
    <property type="evidence" value="ECO:0007669"/>
    <property type="project" value="InterPro"/>
</dbReference>
<dbReference type="PANTHER" id="PTHR44757:SF2">
    <property type="entry name" value="BIOFILM ARCHITECTURE MAINTENANCE PROTEIN MBAA"/>
    <property type="match status" value="1"/>
</dbReference>
<keyword evidence="1" id="KW-0812">Transmembrane</keyword>
<comment type="caution">
    <text evidence="5">The sequence shown here is derived from an EMBL/GenBank/DDBJ whole genome shotgun (WGS) entry which is preliminary data.</text>
</comment>
<dbReference type="InterPro" id="IPR029787">
    <property type="entry name" value="Nucleotide_cyclase"/>
</dbReference>
<dbReference type="InterPro" id="IPR000160">
    <property type="entry name" value="GGDEF_dom"/>
</dbReference>
<dbReference type="RefSeq" id="WP_128197878.1">
    <property type="nucleotide sequence ID" value="NZ_SACT01000002.1"/>
</dbReference>
<dbReference type="SMART" id="SM00267">
    <property type="entry name" value="GGDEF"/>
    <property type="match status" value="1"/>
</dbReference>
<dbReference type="Gene3D" id="3.20.20.450">
    <property type="entry name" value="EAL domain"/>
    <property type="match status" value="1"/>
</dbReference>
<evidence type="ECO:0000256" key="1">
    <source>
        <dbReference type="SAM" id="Phobius"/>
    </source>
</evidence>
<accession>A0A3S2X2D0</accession>
<dbReference type="GO" id="GO:0016020">
    <property type="term" value="C:membrane"/>
    <property type="evidence" value="ECO:0007669"/>
    <property type="project" value="InterPro"/>
</dbReference>
<dbReference type="FunFam" id="3.30.70.270:FF:000001">
    <property type="entry name" value="Diguanylate cyclase domain protein"/>
    <property type="match status" value="1"/>
</dbReference>
<dbReference type="OrthoDB" id="9813903at2"/>
<keyword evidence="1" id="KW-0472">Membrane</keyword>
<dbReference type="PANTHER" id="PTHR44757">
    <property type="entry name" value="DIGUANYLATE CYCLASE DGCP"/>
    <property type="match status" value="1"/>
</dbReference>
<feature type="transmembrane region" description="Helical" evidence="1">
    <location>
        <begin position="149"/>
        <end position="167"/>
    </location>
</feature>
<dbReference type="GO" id="GO:0003824">
    <property type="term" value="F:catalytic activity"/>
    <property type="evidence" value="ECO:0007669"/>
    <property type="project" value="UniProtKB-ARBA"/>
</dbReference>
<name>A0A3S2X2D0_9BURK</name>
<proteinExistence type="predicted"/>
<dbReference type="Pfam" id="PF00563">
    <property type="entry name" value="EAL"/>
    <property type="match status" value="1"/>
</dbReference>
<dbReference type="SUPFAM" id="SSF55073">
    <property type="entry name" value="Nucleotide cyclase"/>
    <property type="match status" value="1"/>
</dbReference>
<dbReference type="NCBIfam" id="TIGR00254">
    <property type="entry name" value="GGDEF"/>
    <property type="match status" value="1"/>
</dbReference>
<dbReference type="Proteomes" id="UP000288178">
    <property type="component" value="Unassembled WGS sequence"/>
</dbReference>
<dbReference type="InterPro" id="IPR003660">
    <property type="entry name" value="HAMP_dom"/>
</dbReference>
<reference evidence="5 6" key="1">
    <citation type="submission" date="2019-01" db="EMBL/GenBank/DDBJ databases">
        <authorList>
            <person name="Chen W.-M."/>
        </authorList>
    </citation>
    <scope>NUCLEOTIDE SEQUENCE [LARGE SCALE GENOMIC DNA]</scope>
    <source>
        <strain evidence="5 6">ICH-3</strain>
    </source>
</reference>
<dbReference type="InterPro" id="IPR001633">
    <property type="entry name" value="EAL_dom"/>
</dbReference>
<dbReference type="SMART" id="SM00304">
    <property type="entry name" value="HAMP"/>
    <property type="match status" value="1"/>
</dbReference>
<dbReference type="AlphaFoldDB" id="A0A3S2X2D0"/>
<dbReference type="PROSITE" id="PS50887">
    <property type="entry name" value="GGDEF"/>
    <property type="match status" value="1"/>
</dbReference>
<dbReference type="Pfam" id="PF00672">
    <property type="entry name" value="HAMP"/>
    <property type="match status" value="1"/>
</dbReference>
<dbReference type="InterPro" id="IPR052155">
    <property type="entry name" value="Biofilm_reg_signaling"/>
</dbReference>
<dbReference type="PROSITE" id="PS50883">
    <property type="entry name" value="EAL"/>
    <property type="match status" value="1"/>
</dbReference>
<gene>
    <name evidence="5" type="ORF">ENE75_08705</name>
</gene>
<evidence type="ECO:0000313" key="6">
    <source>
        <dbReference type="Proteomes" id="UP000288178"/>
    </source>
</evidence>
<feature type="domain" description="GGDEF" evidence="4">
    <location>
        <begin position="264"/>
        <end position="398"/>
    </location>
</feature>
<evidence type="ECO:0000259" key="4">
    <source>
        <dbReference type="PROSITE" id="PS50887"/>
    </source>
</evidence>
<protein>
    <submittedName>
        <fullName evidence="5">EAL domain-containing protein</fullName>
    </submittedName>
</protein>